<evidence type="ECO:0000256" key="6">
    <source>
        <dbReference type="ARBA" id="ARBA00023251"/>
    </source>
</evidence>
<dbReference type="AlphaFoldDB" id="A0AA94KYB7"/>
<feature type="domain" description="Aminoglycoside phosphotransferase" evidence="9">
    <location>
        <begin position="156"/>
        <end position="233"/>
    </location>
</feature>
<evidence type="ECO:0000256" key="3">
    <source>
        <dbReference type="ARBA" id="ARBA00022741"/>
    </source>
</evidence>
<dbReference type="Gene3D" id="3.90.1200.10">
    <property type="match status" value="1"/>
</dbReference>
<dbReference type="GO" id="GO:0016301">
    <property type="term" value="F:kinase activity"/>
    <property type="evidence" value="ECO:0007669"/>
    <property type="project" value="UniProtKB-KW"/>
</dbReference>
<comment type="caution">
    <text evidence="10">The sequence shown here is derived from an EMBL/GenBank/DDBJ whole genome shotgun (WGS) entry which is preliminary data.</text>
</comment>
<keyword evidence="3" id="KW-0547">Nucleotide-binding</keyword>
<sequence length="244" mass="25340">MPSVVAAPPPAGTPVPRAIARLAEHHPVELVWRNETGGITARIDRPNGSVYAKWSPAGSGESLADEAERMRWLAQAGPLPVPRVLDQASDAAGETLVTAAIDAASIVSAAGLRDPERAAAALGEGLRCLHALPVADCPFPAPDWTASTLDSAADGAGPDDLVVCHGDPCAPNTLLASGRFAGLVDLGRVGVGDRWSDLAIASWSLEWNGLADAEPAFWRAYGVVPDAARIAGWRALWDAPIVDD</sequence>
<feature type="active site" description="Proton acceptor" evidence="7">
    <location>
        <position position="167"/>
    </location>
</feature>
<name>A0AA94KYB7_9MICO</name>
<keyword evidence="6" id="KW-0046">Antibiotic resistance</keyword>
<gene>
    <name evidence="10" type="ORF">SAMN04487783_0067</name>
</gene>
<dbReference type="CDD" id="cd05150">
    <property type="entry name" value="APH"/>
    <property type="match status" value="1"/>
</dbReference>
<dbReference type="PANTHER" id="PTHR21310">
    <property type="entry name" value="AMINOGLYCOSIDE PHOSPHOTRANSFERASE-RELATED-RELATED"/>
    <property type="match status" value="1"/>
</dbReference>
<dbReference type="PANTHER" id="PTHR21310:SF41">
    <property type="entry name" value="3'-PHOSPHOTRANSFERASE, PUTATIVE-RELATED"/>
    <property type="match status" value="1"/>
</dbReference>
<organism evidence="10 11">
    <name type="scientific">Agrococcus baldri</name>
    <dbReference type="NCBI Taxonomy" id="153730"/>
    <lineage>
        <taxon>Bacteria</taxon>
        <taxon>Bacillati</taxon>
        <taxon>Actinomycetota</taxon>
        <taxon>Actinomycetes</taxon>
        <taxon>Micrococcales</taxon>
        <taxon>Microbacteriaceae</taxon>
        <taxon>Agrococcus</taxon>
    </lineage>
</organism>
<evidence type="ECO:0000256" key="4">
    <source>
        <dbReference type="ARBA" id="ARBA00022777"/>
    </source>
</evidence>
<feature type="binding site" evidence="8">
    <location>
        <position position="185"/>
    </location>
    <ligand>
        <name>Mg(2+)</name>
        <dbReference type="ChEBI" id="CHEBI:18420"/>
    </ligand>
</feature>
<keyword evidence="5" id="KW-0067">ATP-binding</keyword>
<protein>
    <submittedName>
        <fullName evidence="10">Kanamycin kinase</fullName>
    </submittedName>
</protein>
<keyword evidence="4 10" id="KW-0418">Kinase</keyword>
<evidence type="ECO:0000313" key="10">
    <source>
        <dbReference type="EMBL" id="SFR97180.1"/>
    </source>
</evidence>
<keyword evidence="8" id="KW-0460">Magnesium</keyword>
<dbReference type="InterPro" id="IPR051678">
    <property type="entry name" value="AGP_Transferase"/>
</dbReference>
<evidence type="ECO:0000256" key="8">
    <source>
        <dbReference type="PIRSR" id="PIRSR000706-2"/>
    </source>
</evidence>
<dbReference type="InterPro" id="IPR011009">
    <property type="entry name" value="Kinase-like_dom_sf"/>
</dbReference>
<dbReference type="SUPFAM" id="SSF56112">
    <property type="entry name" value="Protein kinase-like (PK-like)"/>
    <property type="match status" value="1"/>
</dbReference>
<dbReference type="GO" id="GO:0046872">
    <property type="term" value="F:metal ion binding"/>
    <property type="evidence" value="ECO:0007669"/>
    <property type="project" value="UniProtKB-KW"/>
</dbReference>
<proteinExistence type="inferred from homology"/>
<dbReference type="InterPro" id="IPR024165">
    <property type="entry name" value="Kan/Strep_kinase"/>
</dbReference>
<dbReference type="GO" id="GO:0046677">
    <property type="term" value="P:response to antibiotic"/>
    <property type="evidence" value="ECO:0007669"/>
    <property type="project" value="UniProtKB-KW"/>
</dbReference>
<accession>A0AA94KYB7</accession>
<feature type="binding site" evidence="8">
    <location>
        <position position="172"/>
    </location>
    <ligand>
        <name>Mg(2+)</name>
        <dbReference type="ChEBI" id="CHEBI:18420"/>
    </ligand>
</feature>
<dbReference type="PIRSF" id="PIRSF000706">
    <property type="entry name" value="Kanamycin_kin"/>
    <property type="match status" value="1"/>
</dbReference>
<keyword evidence="11" id="KW-1185">Reference proteome</keyword>
<dbReference type="InterPro" id="IPR002575">
    <property type="entry name" value="Aminoglycoside_PTrfase"/>
</dbReference>
<dbReference type="GO" id="GO:0005524">
    <property type="term" value="F:ATP binding"/>
    <property type="evidence" value="ECO:0007669"/>
    <property type="project" value="UniProtKB-KW"/>
</dbReference>
<keyword evidence="2" id="KW-0808">Transferase</keyword>
<dbReference type="EMBL" id="FOZN01000001">
    <property type="protein sequence ID" value="SFR97180.1"/>
    <property type="molecule type" value="Genomic_DNA"/>
</dbReference>
<evidence type="ECO:0000256" key="5">
    <source>
        <dbReference type="ARBA" id="ARBA00022840"/>
    </source>
</evidence>
<comment type="similarity">
    <text evidence="1">Belongs to the aminoglycoside phosphotransferase family.</text>
</comment>
<evidence type="ECO:0000256" key="7">
    <source>
        <dbReference type="PIRSR" id="PIRSR000706-1"/>
    </source>
</evidence>
<evidence type="ECO:0000259" key="9">
    <source>
        <dbReference type="Pfam" id="PF01636"/>
    </source>
</evidence>
<evidence type="ECO:0000256" key="2">
    <source>
        <dbReference type="ARBA" id="ARBA00022679"/>
    </source>
</evidence>
<evidence type="ECO:0000313" key="11">
    <source>
        <dbReference type="Proteomes" id="UP000198506"/>
    </source>
</evidence>
<dbReference type="RefSeq" id="WP_092914781.1">
    <property type="nucleotide sequence ID" value="NZ_FOZN01000001.1"/>
</dbReference>
<dbReference type="Proteomes" id="UP000198506">
    <property type="component" value="Unassembled WGS sequence"/>
</dbReference>
<keyword evidence="8" id="KW-0479">Metal-binding</keyword>
<evidence type="ECO:0000256" key="1">
    <source>
        <dbReference type="ARBA" id="ARBA00006219"/>
    </source>
</evidence>
<feature type="domain" description="Aminoglycoside phosphotransferase" evidence="9">
    <location>
        <begin position="49"/>
        <end position="143"/>
    </location>
</feature>
<reference evidence="10 11" key="1">
    <citation type="submission" date="2016-10" db="EMBL/GenBank/DDBJ databases">
        <authorList>
            <person name="Varghese N."/>
            <person name="Submissions S."/>
        </authorList>
    </citation>
    <scope>NUCLEOTIDE SEQUENCE [LARGE SCALE GENOMIC DNA]</scope>
    <source>
        <strain evidence="10 11">IAM 15147</strain>
    </source>
</reference>
<dbReference type="Gene3D" id="3.30.200.20">
    <property type="entry name" value="Phosphorylase Kinase, domain 1"/>
    <property type="match status" value="1"/>
</dbReference>
<dbReference type="GO" id="GO:0016773">
    <property type="term" value="F:phosphotransferase activity, alcohol group as acceptor"/>
    <property type="evidence" value="ECO:0007669"/>
    <property type="project" value="InterPro"/>
</dbReference>
<dbReference type="Pfam" id="PF01636">
    <property type="entry name" value="APH"/>
    <property type="match status" value="2"/>
</dbReference>